<dbReference type="PANTHER" id="PTHR24300:SF403">
    <property type="entry name" value="CYTOCHROME P450 306A1"/>
    <property type="match status" value="1"/>
</dbReference>
<dbReference type="GeneID" id="118423679"/>
<comment type="catalytic activity">
    <reaction evidence="19">
        <text>(5Z,8Z,11Z,14Z)-eicosatetraenoate + reduced [NADPH--hemoprotein reductase] + O2 = 19-hydroxy-(5Z,8Z,11Z,14Z)-eicosatetraenoate + oxidized [NADPH--hemoprotein reductase] + H2O + H(+)</text>
        <dbReference type="Rhea" id="RHEA:39759"/>
        <dbReference type="Rhea" id="RHEA-COMP:11964"/>
        <dbReference type="Rhea" id="RHEA-COMP:11965"/>
        <dbReference type="ChEBI" id="CHEBI:15377"/>
        <dbReference type="ChEBI" id="CHEBI:15378"/>
        <dbReference type="ChEBI" id="CHEBI:15379"/>
        <dbReference type="ChEBI" id="CHEBI:32395"/>
        <dbReference type="ChEBI" id="CHEBI:57618"/>
        <dbReference type="ChEBI" id="CHEBI:58210"/>
        <dbReference type="ChEBI" id="CHEBI:76627"/>
    </reaction>
    <physiologicalReaction direction="left-to-right" evidence="19">
        <dbReference type="Rhea" id="RHEA:39760"/>
    </physiologicalReaction>
</comment>
<evidence type="ECO:0000256" key="10">
    <source>
        <dbReference type="ARBA" id="ARBA00022824"/>
    </source>
</evidence>
<evidence type="ECO:0000256" key="8">
    <source>
        <dbReference type="ARBA" id="ARBA00022723"/>
    </source>
</evidence>
<comment type="function">
    <text evidence="23">A cytochrome P450 monooxygenase involved in the metabolism of arachidonic acid and its conjugates. Mechanistically, uses molecular oxygen inserting one oxygen atom into a substrate, and reducing the second into a water molecule, with two electrons provided by NADPH via cytochrome P450 reductase (CPR; NADPH-ferrihemoprotein reductase). Acts as an omega and omega-1 hydroxylase for arachidonic acid and possibly for other long chain fatty acids. May modulate the arachidonic acid signaling pathway and play a role in other fatty acid signaling processes. May down-regulate the biological activities of N-arachidonoyl-serotonin, an endocannabinoid that has anti-nociceptive effects through inhibition of fatty acid amide hydrolase FAAH, TRPV1 receptor and T-type calcium channels. Catalyzes C-2 oxidation of the indole ring of N-arachidonoyl-serotonin forming a less active product 2-oxo-N-arachidonoyl-serotonin.</text>
</comment>
<dbReference type="EC" id="1.14.14.80" evidence="24"/>
<dbReference type="GO" id="GO:0008202">
    <property type="term" value="P:steroid metabolic process"/>
    <property type="evidence" value="ECO:0000318"/>
    <property type="project" value="GO_Central"/>
</dbReference>
<dbReference type="GO" id="GO:0006082">
    <property type="term" value="P:organic acid metabolic process"/>
    <property type="evidence" value="ECO:0000318"/>
    <property type="project" value="GO_Central"/>
</dbReference>
<evidence type="ECO:0000256" key="1">
    <source>
        <dbReference type="ARBA" id="ARBA00001971"/>
    </source>
</evidence>
<keyword evidence="7" id="KW-0812">Transmembrane</keyword>
<dbReference type="RefSeq" id="XP_035687808.1">
    <property type="nucleotide sequence ID" value="XM_035831915.1"/>
</dbReference>
<keyword evidence="13 28" id="KW-0560">Oxidoreductase</keyword>
<evidence type="ECO:0000256" key="7">
    <source>
        <dbReference type="ARBA" id="ARBA00022692"/>
    </source>
</evidence>
<keyword evidence="6 27" id="KW-0349">Heme</keyword>
<evidence type="ECO:0000256" key="11">
    <source>
        <dbReference type="ARBA" id="ARBA00022848"/>
    </source>
</evidence>
<keyword evidence="29" id="KW-1185">Reference proteome</keyword>
<dbReference type="PRINTS" id="PR00463">
    <property type="entry name" value="EP450I"/>
</dbReference>
<keyword evidence="11" id="KW-0492">Microsome</keyword>
<evidence type="ECO:0000256" key="24">
    <source>
        <dbReference type="ARBA" id="ARBA00066560"/>
    </source>
</evidence>
<comment type="similarity">
    <text evidence="5 28">Belongs to the cytochrome P450 family.</text>
</comment>
<keyword evidence="9" id="KW-0999">Mitochondrion inner membrane</keyword>
<evidence type="ECO:0000256" key="18">
    <source>
        <dbReference type="ARBA" id="ARBA00023136"/>
    </source>
</evidence>
<reference evidence="30" key="2">
    <citation type="submission" date="2025-08" db="UniProtKB">
        <authorList>
            <consortium name="RefSeq"/>
        </authorList>
    </citation>
    <scope>IDENTIFICATION</scope>
    <source>
        <strain evidence="30">S238N-H82</strain>
        <tissue evidence="30">Testes</tissue>
    </source>
</reference>
<dbReference type="FunFam" id="1.10.630.10:FF:000017">
    <property type="entry name" value="cytochrome P450 2U1 isoform X1"/>
    <property type="match status" value="1"/>
</dbReference>
<dbReference type="GO" id="GO:0016712">
    <property type="term" value="F:oxidoreductase activity, acting on paired donors, with incorporation or reduction of molecular oxygen, reduced flavin or flavoprotein as one donor, and incorporation of one atom of oxygen"/>
    <property type="evidence" value="ECO:0000318"/>
    <property type="project" value="GO_Central"/>
</dbReference>
<dbReference type="InterPro" id="IPR001128">
    <property type="entry name" value="Cyt_P450"/>
</dbReference>
<dbReference type="InterPro" id="IPR002401">
    <property type="entry name" value="Cyt_P450_E_grp-I"/>
</dbReference>
<dbReference type="OrthoDB" id="1844152at2759"/>
<evidence type="ECO:0000256" key="15">
    <source>
        <dbReference type="ARBA" id="ARBA00023033"/>
    </source>
</evidence>
<keyword evidence="12" id="KW-1133">Transmembrane helix</keyword>
<keyword evidence="8 27" id="KW-0479">Metal-binding</keyword>
<feature type="binding site" description="axial binding residue" evidence="27">
    <location>
        <position position="445"/>
    </location>
    <ligand>
        <name>heme</name>
        <dbReference type="ChEBI" id="CHEBI:30413"/>
    </ligand>
    <ligandPart>
        <name>Fe</name>
        <dbReference type="ChEBI" id="CHEBI:18248"/>
    </ligandPart>
</feature>
<protein>
    <recommendedName>
        <fullName evidence="25">Cytochrome P450 2U1</fullName>
        <ecNumber evidence="24">1.14.14.80</ecNumber>
    </recommendedName>
    <alternativeName>
        <fullName evidence="26">Long-chain fatty acid omega-monooxygenase</fullName>
    </alternativeName>
</protein>
<dbReference type="Proteomes" id="UP000001554">
    <property type="component" value="Chromosome 9"/>
</dbReference>
<dbReference type="SUPFAM" id="SSF48264">
    <property type="entry name" value="Cytochrome P450"/>
    <property type="match status" value="1"/>
</dbReference>
<dbReference type="Gene3D" id="1.10.630.10">
    <property type="entry name" value="Cytochrome P450"/>
    <property type="match status" value="1"/>
</dbReference>
<keyword evidence="18" id="KW-0472">Membrane</keyword>
<sequence length="509" mass="58244">MVIWSVFDLLTPWGLSWTLLLVLSCLTAVQYLQRPANLPPGPRGWPVIGNLYSLRKETPLVLTEWAKEYGDIVSYHTGSKLRIVLNSYSVVHEAFVKKFDIFSGRPEPLTSFMAQRKAKGIVCGSYGPTLKEHRRFSMKSLRDFGVGKSSLEGKIIEEARALADKISKHEHQEFRIHRMTRAAVSNVIASIVFGFRYEYDDPEFQALLYSVSESFSISLLSLLPAIFPTLQYIPGANNGLKRYEKILMKVFKHVQEEIKEHKKDFNPDDVRDFIDAFLLEIKNRENEEDRAFIEEQLVTIVVDLFFAGFDTTSNTLQWALLYMILHPDIQEKVQQEIDSVIGRNQDPSMVHRNQTPYTAATLAEVERLATVAPLALAHTTTEETTFRGYNIPKGTIVEPNIWAIHHEPQLWPHPHKFDPTRFLDNTGKFVKRDKLIPFSIGRRACLGEQLARMELYLFFTYLLQRFSFKLPEGAPVPSAKGEFGLTHAPITYELVAVPRHLPSETCPTY</sequence>
<evidence type="ECO:0000256" key="4">
    <source>
        <dbReference type="ARBA" id="ARBA00004477"/>
    </source>
</evidence>
<keyword evidence="10" id="KW-0256">Endoplasmic reticulum</keyword>
<evidence type="ECO:0000256" key="19">
    <source>
        <dbReference type="ARBA" id="ARBA00049206"/>
    </source>
</evidence>
<name>A0A9J7LRP4_BRAFL</name>
<evidence type="ECO:0000256" key="20">
    <source>
        <dbReference type="ARBA" id="ARBA00051320"/>
    </source>
</evidence>
<keyword evidence="17" id="KW-0496">Mitochondrion</keyword>
<evidence type="ECO:0000256" key="14">
    <source>
        <dbReference type="ARBA" id="ARBA00023004"/>
    </source>
</evidence>
<dbReference type="GO" id="GO:0102033">
    <property type="term" value="F:long-chain fatty acid omega-hydroxylase activity"/>
    <property type="evidence" value="ECO:0007669"/>
    <property type="project" value="UniProtKB-EC"/>
</dbReference>
<comment type="catalytic activity">
    <reaction evidence="21">
        <text>N-[(5Z,8Z,11Z,14Z)-eicosatetraenoyl]-serotonin + reduced [NADPH--hemoprotein reductase] + O2 = 2-oxo-N-[(5Z,8Z,11Z,14Z)-eicosatetraenoyl]-serotonin + oxidized [NADPH--hemoprotein reductase] + H2O + H(+)</text>
        <dbReference type="Rhea" id="RHEA:50296"/>
        <dbReference type="Rhea" id="RHEA-COMP:11964"/>
        <dbReference type="Rhea" id="RHEA-COMP:11965"/>
        <dbReference type="ChEBI" id="CHEBI:15377"/>
        <dbReference type="ChEBI" id="CHEBI:15378"/>
        <dbReference type="ChEBI" id="CHEBI:15379"/>
        <dbReference type="ChEBI" id="CHEBI:57618"/>
        <dbReference type="ChEBI" id="CHEBI:58210"/>
        <dbReference type="ChEBI" id="CHEBI:132255"/>
        <dbReference type="ChEBI" id="CHEBI:132256"/>
    </reaction>
    <physiologicalReaction direction="left-to-right" evidence="21">
        <dbReference type="Rhea" id="RHEA:50297"/>
    </physiologicalReaction>
</comment>
<dbReference type="GO" id="GO:0005743">
    <property type="term" value="C:mitochondrial inner membrane"/>
    <property type="evidence" value="ECO:0007669"/>
    <property type="project" value="UniProtKB-SubCell"/>
</dbReference>
<proteinExistence type="inferred from homology"/>
<evidence type="ECO:0000256" key="26">
    <source>
        <dbReference type="ARBA" id="ARBA00079181"/>
    </source>
</evidence>
<dbReference type="InterPro" id="IPR050182">
    <property type="entry name" value="Cytochrome_P450_fam2"/>
</dbReference>
<dbReference type="GO" id="GO:0006805">
    <property type="term" value="P:xenobiotic metabolic process"/>
    <property type="evidence" value="ECO:0000318"/>
    <property type="project" value="GO_Central"/>
</dbReference>
<evidence type="ECO:0000313" key="29">
    <source>
        <dbReference type="Proteomes" id="UP000001554"/>
    </source>
</evidence>
<accession>A0A9J7LRP4</accession>
<dbReference type="AlphaFoldDB" id="A0A9J7LRP4"/>
<dbReference type="InterPro" id="IPR036396">
    <property type="entry name" value="Cyt_P450_sf"/>
</dbReference>
<comment type="subcellular location">
    <subcellularLocation>
        <location evidence="4">Endoplasmic reticulum membrane</location>
        <topology evidence="4">Multi-pass membrane protein</topology>
    </subcellularLocation>
    <subcellularLocation>
        <location evidence="2">Microsome membrane</location>
        <topology evidence="2">Multi-pass membrane protein</topology>
    </subcellularLocation>
    <subcellularLocation>
        <location evidence="3">Mitochondrion inner membrane</location>
        <topology evidence="3">Multi-pass membrane protein</topology>
    </subcellularLocation>
</comment>
<dbReference type="PANTHER" id="PTHR24300">
    <property type="entry name" value="CYTOCHROME P450 508A4-RELATED"/>
    <property type="match status" value="1"/>
</dbReference>
<evidence type="ECO:0000256" key="16">
    <source>
        <dbReference type="ARBA" id="ARBA00023098"/>
    </source>
</evidence>
<evidence type="ECO:0000313" key="30">
    <source>
        <dbReference type="RefSeq" id="XP_035687808.1"/>
    </source>
</evidence>
<comment type="catalytic activity">
    <reaction evidence="20">
        <text>(5Z,8Z,11Z,14Z)-eicosatetraenoate + reduced [NADPH--hemoprotein reductase] + O2 = 20-hydroxy-(5Z,8Z,11Z,14Z)-eicosatetraenoate + oxidized [NADPH--hemoprotein reductase] + H2O + H(+)</text>
        <dbReference type="Rhea" id="RHEA:39755"/>
        <dbReference type="Rhea" id="RHEA-COMP:11964"/>
        <dbReference type="Rhea" id="RHEA-COMP:11965"/>
        <dbReference type="ChEBI" id="CHEBI:15377"/>
        <dbReference type="ChEBI" id="CHEBI:15378"/>
        <dbReference type="ChEBI" id="CHEBI:15379"/>
        <dbReference type="ChEBI" id="CHEBI:32395"/>
        <dbReference type="ChEBI" id="CHEBI:57618"/>
        <dbReference type="ChEBI" id="CHEBI:58210"/>
        <dbReference type="ChEBI" id="CHEBI:76624"/>
    </reaction>
    <physiologicalReaction direction="left-to-right" evidence="20">
        <dbReference type="Rhea" id="RHEA:39756"/>
    </physiologicalReaction>
</comment>
<dbReference type="GO" id="GO:0008395">
    <property type="term" value="F:steroid hydroxylase activity"/>
    <property type="evidence" value="ECO:0000318"/>
    <property type="project" value="GO_Central"/>
</dbReference>
<keyword evidence="16" id="KW-0443">Lipid metabolism</keyword>
<evidence type="ECO:0000256" key="12">
    <source>
        <dbReference type="ARBA" id="ARBA00022989"/>
    </source>
</evidence>
<evidence type="ECO:0000256" key="13">
    <source>
        <dbReference type="ARBA" id="ARBA00023002"/>
    </source>
</evidence>
<dbReference type="PRINTS" id="PR00385">
    <property type="entry name" value="P450"/>
</dbReference>
<dbReference type="Pfam" id="PF00067">
    <property type="entry name" value="p450"/>
    <property type="match status" value="1"/>
</dbReference>
<evidence type="ECO:0000256" key="5">
    <source>
        <dbReference type="ARBA" id="ARBA00010617"/>
    </source>
</evidence>
<evidence type="ECO:0000256" key="9">
    <source>
        <dbReference type="ARBA" id="ARBA00022792"/>
    </source>
</evidence>
<dbReference type="GO" id="GO:0005789">
    <property type="term" value="C:endoplasmic reticulum membrane"/>
    <property type="evidence" value="ECO:0007669"/>
    <property type="project" value="UniProtKB-SubCell"/>
</dbReference>
<dbReference type="GO" id="GO:0020037">
    <property type="term" value="F:heme binding"/>
    <property type="evidence" value="ECO:0000318"/>
    <property type="project" value="GO_Central"/>
</dbReference>
<evidence type="ECO:0000256" key="23">
    <source>
        <dbReference type="ARBA" id="ARBA00058812"/>
    </source>
</evidence>
<dbReference type="PROSITE" id="PS00086">
    <property type="entry name" value="CYTOCHROME_P450"/>
    <property type="match status" value="1"/>
</dbReference>
<comment type="catalytic activity">
    <reaction evidence="22">
        <text>an omega-methyl-long-chain fatty acid + reduced [NADPH--hemoprotein reductase] + O2 = an omega-hydroxy-long-chain fatty acid + oxidized [NADPH--hemoprotein reductase] + H2O + H(+)</text>
        <dbReference type="Rhea" id="RHEA:56748"/>
        <dbReference type="Rhea" id="RHEA-COMP:11964"/>
        <dbReference type="Rhea" id="RHEA-COMP:11965"/>
        <dbReference type="ChEBI" id="CHEBI:15377"/>
        <dbReference type="ChEBI" id="CHEBI:15378"/>
        <dbReference type="ChEBI" id="CHEBI:15379"/>
        <dbReference type="ChEBI" id="CHEBI:57618"/>
        <dbReference type="ChEBI" id="CHEBI:58210"/>
        <dbReference type="ChEBI" id="CHEBI:140991"/>
        <dbReference type="ChEBI" id="CHEBI:140992"/>
        <dbReference type="EC" id="1.14.14.80"/>
    </reaction>
    <physiologicalReaction direction="left-to-right" evidence="22">
        <dbReference type="Rhea" id="RHEA:56749"/>
    </physiologicalReaction>
</comment>
<dbReference type="OMA" id="THHIRTL"/>
<evidence type="ECO:0000256" key="28">
    <source>
        <dbReference type="RuleBase" id="RU000461"/>
    </source>
</evidence>
<evidence type="ECO:0000256" key="21">
    <source>
        <dbReference type="ARBA" id="ARBA00052159"/>
    </source>
</evidence>
<dbReference type="InterPro" id="IPR017972">
    <property type="entry name" value="Cyt_P450_CS"/>
</dbReference>
<dbReference type="GO" id="GO:0005737">
    <property type="term" value="C:cytoplasm"/>
    <property type="evidence" value="ECO:0000318"/>
    <property type="project" value="GO_Central"/>
</dbReference>
<evidence type="ECO:0000256" key="6">
    <source>
        <dbReference type="ARBA" id="ARBA00022617"/>
    </source>
</evidence>
<evidence type="ECO:0000256" key="17">
    <source>
        <dbReference type="ARBA" id="ARBA00023128"/>
    </source>
</evidence>
<gene>
    <name evidence="30" type="primary">LOC118423679</name>
</gene>
<comment type="cofactor">
    <cofactor evidence="1 27">
        <name>heme</name>
        <dbReference type="ChEBI" id="CHEBI:30413"/>
    </cofactor>
</comment>
<evidence type="ECO:0000256" key="25">
    <source>
        <dbReference type="ARBA" id="ARBA00067282"/>
    </source>
</evidence>
<evidence type="ECO:0000256" key="3">
    <source>
        <dbReference type="ARBA" id="ARBA00004448"/>
    </source>
</evidence>
<dbReference type="GO" id="GO:0005506">
    <property type="term" value="F:iron ion binding"/>
    <property type="evidence" value="ECO:0007669"/>
    <property type="project" value="InterPro"/>
</dbReference>
<keyword evidence="14 27" id="KW-0408">Iron</keyword>
<organism evidence="29 30">
    <name type="scientific">Branchiostoma floridae</name>
    <name type="common">Florida lancelet</name>
    <name type="synonym">Amphioxus</name>
    <dbReference type="NCBI Taxonomy" id="7739"/>
    <lineage>
        <taxon>Eukaryota</taxon>
        <taxon>Metazoa</taxon>
        <taxon>Chordata</taxon>
        <taxon>Cephalochordata</taxon>
        <taxon>Leptocardii</taxon>
        <taxon>Amphioxiformes</taxon>
        <taxon>Branchiostomatidae</taxon>
        <taxon>Branchiostoma</taxon>
    </lineage>
</organism>
<evidence type="ECO:0000256" key="22">
    <source>
        <dbReference type="ARBA" id="ARBA00052378"/>
    </source>
</evidence>
<evidence type="ECO:0000256" key="2">
    <source>
        <dbReference type="ARBA" id="ARBA00004154"/>
    </source>
</evidence>
<keyword evidence="15 28" id="KW-0503">Monooxygenase</keyword>
<reference evidence="29" key="1">
    <citation type="journal article" date="2020" name="Nat. Ecol. Evol.">
        <title>Deeply conserved synteny resolves early events in vertebrate evolution.</title>
        <authorList>
            <person name="Simakov O."/>
            <person name="Marletaz F."/>
            <person name="Yue J.X."/>
            <person name="O'Connell B."/>
            <person name="Jenkins J."/>
            <person name="Brandt A."/>
            <person name="Calef R."/>
            <person name="Tung C.H."/>
            <person name="Huang T.K."/>
            <person name="Schmutz J."/>
            <person name="Satoh N."/>
            <person name="Yu J.K."/>
            <person name="Putnam N.H."/>
            <person name="Green R.E."/>
            <person name="Rokhsar D.S."/>
        </authorList>
    </citation>
    <scope>NUCLEOTIDE SEQUENCE [LARGE SCALE GENOMIC DNA]</scope>
    <source>
        <strain evidence="29">S238N-H82</strain>
    </source>
</reference>
<dbReference type="KEGG" id="bfo:118423679"/>
<evidence type="ECO:0000256" key="27">
    <source>
        <dbReference type="PIRSR" id="PIRSR602401-1"/>
    </source>
</evidence>